<organism evidence="3 4">
    <name type="scientific">Nocardioides albidus</name>
    <dbReference type="NCBI Taxonomy" id="1517589"/>
    <lineage>
        <taxon>Bacteria</taxon>
        <taxon>Bacillati</taxon>
        <taxon>Actinomycetota</taxon>
        <taxon>Actinomycetes</taxon>
        <taxon>Propionibacteriales</taxon>
        <taxon>Nocardioidaceae</taxon>
        <taxon>Nocardioides</taxon>
    </lineage>
</organism>
<dbReference type="GO" id="GO:0016787">
    <property type="term" value="F:hydrolase activity"/>
    <property type="evidence" value="ECO:0007669"/>
    <property type="project" value="UniProtKB-KW"/>
</dbReference>
<dbReference type="RefSeq" id="WP_139624368.1">
    <property type="nucleotide sequence ID" value="NZ_VDMP01000027.1"/>
</dbReference>
<keyword evidence="1 3" id="KW-0378">Hydrolase</keyword>
<dbReference type="AlphaFoldDB" id="A0A5C4VJU6"/>
<dbReference type="InterPro" id="IPR000073">
    <property type="entry name" value="AB_hydrolase_1"/>
</dbReference>
<proteinExistence type="predicted"/>
<dbReference type="SUPFAM" id="SSF53474">
    <property type="entry name" value="alpha/beta-Hydrolases"/>
    <property type="match status" value="1"/>
</dbReference>
<dbReference type="PANTHER" id="PTHR43798:SF31">
    <property type="entry name" value="AB HYDROLASE SUPERFAMILY PROTEIN YCLE"/>
    <property type="match status" value="1"/>
</dbReference>
<reference evidence="3 4" key="1">
    <citation type="journal article" date="2016" name="Int. J. Syst. Evol. Microbiol.">
        <title>Nocardioides albidus sp. nov., an actinobacterium isolated from garden soil.</title>
        <authorList>
            <person name="Singh H."/>
            <person name="Du J."/>
            <person name="Trinh H."/>
            <person name="Won K."/>
            <person name="Yang J.E."/>
            <person name="Yin C."/>
            <person name="Kook M."/>
            <person name="Yi T.H."/>
        </authorList>
    </citation>
    <scope>NUCLEOTIDE SEQUENCE [LARGE SCALE GENOMIC DNA]</scope>
    <source>
        <strain evidence="3 4">CCTCC AB 2015297</strain>
    </source>
</reference>
<dbReference type="GO" id="GO:0016020">
    <property type="term" value="C:membrane"/>
    <property type="evidence" value="ECO:0007669"/>
    <property type="project" value="TreeGrafter"/>
</dbReference>
<dbReference type="EMBL" id="VDMP01000027">
    <property type="protein sequence ID" value="TNM36180.1"/>
    <property type="molecule type" value="Genomic_DNA"/>
</dbReference>
<evidence type="ECO:0000313" key="3">
    <source>
        <dbReference type="EMBL" id="TNM36180.1"/>
    </source>
</evidence>
<sequence length="270" mass="27959">MTITEQSPAPDGIIHVDDTGSGPTILCLHGIGSSSASFAPQREALADEFRILAWDAPGYGRSADVEAGLDLDGYADAAAAVIEQHAAGGPVHVLGVSWGGVIAVRLASRHPHLLRSLVVADSSRGSAVDPDKAAAMRERAEQLAEQGNEAFAAARGPRLVSPAAPPELVDRVVAGMRDAIRLPGYAQAAEVMAATDLTEELGKVDLPTLVLCGDQDQVTGIAESQALAGGIPDAVFVTLRGAGHLANQESPEAFNAWLSSFVSIVERLYG</sequence>
<dbReference type="Proteomes" id="UP000313231">
    <property type="component" value="Unassembled WGS sequence"/>
</dbReference>
<dbReference type="InterPro" id="IPR029058">
    <property type="entry name" value="AB_hydrolase_fold"/>
</dbReference>
<name>A0A5C4VJU6_9ACTN</name>
<dbReference type="PANTHER" id="PTHR43798">
    <property type="entry name" value="MONOACYLGLYCEROL LIPASE"/>
    <property type="match status" value="1"/>
</dbReference>
<dbReference type="PRINTS" id="PR00111">
    <property type="entry name" value="ABHYDROLASE"/>
</dbReference>
<gene>
    <name evidence="3" type="ORF">FHP29_18500</name>
</gene>
<dbReference type="Gene3D" id="3.40.50.1820">
    <property type="entry name" value="alpha/beta hydrolase"/>
    <property type="match status" value="1"/>
</dbReference>
<dbReference type="OrthoDB" id="9785847at2"/>
<feature type="domain" description="AB hydrolase-1" evidence="2">
    <location>
        <begin position="23"/>
        <end position="248"/>
    </location>
</feature>
<evidence type="ECO:0000313" key="4">
    <source>
        <dbReference type="Proteomes" id="UP000313231"/>
    </source>
</evidence>
<keyword evidence="4" id="KW-1185">Reference proteome</keyword>
<accession>A0A5C4VJU6</accession>
<protein>
    <submittedName>
        <fullName evidence="3">Alpha/beta fold hydrolase</fullName>
    </submittedName>
</protein>
<comment type="caution">
    <text evidence="3">The sequence shown here is derived from an EMBL/GenBank/DDBJ whole genome shotgun (WGS) entry which is preliminary data.</text>
</comment>
<evidence type="ECO:0000259" key="2">
    <source>
        <dbReference type="Pfam" id="PF00561"/>
    </source>
</evidence>
<evidence type="ECO:0000256" key="1">
    <source>
        <dbReference type="ARBA" id="ARBA00022801"/>
    </source>
</evidence>
<dbReference type="InterPro" id="IPR050266">
    <property type="entry name" value="AB_hydrolase_sf"/>
</dbReference>
<dbReference type="Pfam" id="PF00561">
    <property type="entry name" value="Abhydrolase_1"/>
    <property type="match status" value="1"/>
</dbReference>